<dbReference type="Proteomes" id="UP001165060">
    <property type="component" value="Unassembled WGS sequence"/>
</dbReference>
<dbReference type="PANTHER" id="PTHR44167:SF18">
    <property type="entry name" value="PROTEIN KINASE DOMAIN-CONTAINING PROTEIN"/>
    <property type="match status" value="1"/>
</dbReference>
<gene>
    <name evidence="2" type="ORF">TeGR_g5829</name>
</gene>
<evidence type="ECO:0000313" key="3">
    <source>
        <dbReference type="Proteomes" id="UP001165060"/>
    </source>
</evidence>
<name>A0ABQ6MD74_9STRA</name>
<dbReference type="Pfam" id="PF00069">
    <property type="entry name" value="Pkinase"/>
    <property type="match status" value="1"/>
</dbReference>
<keyword evidence="3" id="KW-1185">Reference proteome</keyword>
<dbReference type="PROSITE" id="PS50011">
    <property type="entry name" value="PROTEIN_KINASE_DOM"/>
    <property type="match status" value="1"/>
</dbReference>
<accession>A0ABQ6MD74</accession>
<feature type="non-terminal residue" evidence="2">
    <location>
        <position position="293"/>
    </location>
</feature>
<protein>
    <recommendedName>
        <fullName evidence="1">Protein kinase domain-containing protein</fullName>
    </recommendedName>
</protein>
<dbReference type="InterPro" id="IPR011009">
    <property type="entry name" value="Kinase-like_dom_sf"/>
</dbReference>
<dbReference type="EMBL" id="BRYB01004003">
    <property type="protein sequence ID" value="GMI24120.1"/>
    <property type="molecule type" value="Genomic_DNA"/>
</dbReference>
<feature type="non-terminal residue" evidence="2">
    <location>
        <position position="1"/>
    </location>
</feature>
<dbReference type="InterPro" id="IPR000719">
    <property type="entry name" value="Prot_kinase_dom"/>
</dbReference>
<dbReference type="PANTHER" id="PTHR44167">
    <property type="entry name" value="OVARIAN-SPECIFIC SERINE/THREONINE-PROTEIN KINASE LOK-RELATED"/>
    <property type="match status" value="1"/>
</dbReference>
<proteinExistence type="predicted"/>
<organism evidence="2 3">
    <name type="scientific">Tetraparma gracilis</name>
    <dbReference type="NCBI Taxonomy" id="2962635"/>
    <lineage>
        <taxon>Eukaryota</taxon>
        <taxon>Sar</taxon>
        <taxon>Stramenopiles</taxon>
        <taxon>Ochrophyta</taxon>
        <taxon>Bolidophyceae</taxon>
        <taxon>Parmales</taxon>
        <taxon>Triparmaceae</taxon>
        <taxon>Tetraparma</taxon>
    </lineage>
</organism>
<dbReference type="SMART" id="SM00220">
    <property type="entry name" value="S_TKc"/>
    <property type="match status" value="1"/>
</dbReference>
<sequence>YAVLMPAADRNLDTIFRSERPDISAICSMVKTTAQAIEHLHEKKMIHGDLKLLNVVRVKEKLCLIDLDASAVIGEGCYAGAKFSSGVLPPEMIYKLKDDKNVLQRGGRRASISGSGGGKEMEQFQAYFAKAKASAKVDDKELWTKIKPSMKSMGRKQPPAHYVVKTFLTTPEDEPINPKALPYALVPSSPAIDIWSLGTVLFALVTGSPLFPVNRDDDLNNADAMDAVLNWDEKRDLPSLLTTIENPLVNDLLMKLLAKDPANRPSSMKVALEHPFFENRAATHSQLEEIKEK</sequence>
<dbReference type="SUPFAM" id="SSF56112">
    <property type="entry name" value="Protein kinase-like (PK-like)"/>
    <property type="match status" value="1"/>
</dbReference>
<dbReference type="Gene3D" id="1.10.510.10">
    <property type="entry name" value="Transferase(Phosphotransferase) domain 1"/>
    <property type="match status" value="1"/>
</dbReference>
<evidence type="ECO:0000259" key="1">
    <source>
        <dbReference type="PROSITE" id="PS50011"/>
    </source>
</evidence>
<reference evidence="2 3" key="1">
    <citation type="journal article" date="2023" name="Commun. Biol.">
        <title>Genome analysis of Parmales, the sister group of diatoms, reveals the evolutionary specialization of diatoms from phago-mixotrophs to photoautotrophs.</title>
        <authorList>
            <person name="Ban H."/>
            <person name="Sato S."/>
            <person name="Yoshikawa S."/>
            <person name="Yamada K."/>
            <person name="Nakamura Y."/>
            <person name="Ichinomiya M."/>
            <person name="Sato N."/>
            <person name="Blanc-Mathieu R."/>
            <person name="Endo H."/>
            <person name="Kuwata A."/>
            <person name="Ogata H."/>
        </authorList>
    </citation>
    <scope>NUCLEOTIDE SEQUENCE [LARGE SCALE GENOMIC DNA]</scope>
</reference>
<evidence type="ECO:0000313" key="2">
    <source>
        <dbReference type="EMBL" id="GMI24120.1"/>
    </source>
</evidence>
<feature type="domain" description="Protein kinase" evidence="1">
    <location>
        <begin position="1"/>
        <end position="277"/>
    </location>
</feature>
<comment type="caution">
    <text evidence="2">The sequence shown here is derived from an EMBL/GenBank/DDBJ whole genome shotgun (WGS) entry which is preliminary data.</text>
</comment>